<organism evidence="1 2">
    <name type="scientific">Blastococcus mobilis</name>
    <dbReference type="NCBI Taxonomy" id="1938746"/>
    <lineage>
        <taxon>Bacteria</taxon>
        <taxon>Bacillati</taxon>
        <taxon>Actinomycetota</taxon>
        <taxon>Actinomycetes</taxon>
        <taxon>Geodermatophilales</taxon>
        <taxon>Geodermatophilaceae</taxon>
        <taxon>Blastococcus</taxon>
    </lineage>
</organism>
<dbReference type="Pfam" id="PF16263">
    <property type="entry name" value="DUF4917"/>
    <property type="match status" value="1"/>
</dbReference>
<dbReference type="Proteomes" id="UP000198403">
    <property type="component" value="Unassembled WGS sequence"/>
</dbReference>
<dbReference type="InterPro" id="IPR032581">
    <property type="entry name" value="DUF4917"/>
</dbReference>
<keyword evidence="2" id="KW-1185">Reference proteome</keyword>
<gene>
    <name evidence="1" type="ORF">SAMN06272737_1569</name>
</gene>
<dbReference type="RefSeq" id="WP_089339055.1">
    <property type="nucleotide sequence ID" value="NZ_FZNO01000056.1"/>
</dbReference>
<evidence type="ECO:0000313" key="2">
    <source>
        <dbReference type="Proteomes" id="UP000198403"/>
    </source>
</evidence>
<evidence type="ECO:0008006" key="3">
    <source>
        <dbReference type="Google" id="ProtNLM"/>
    </source>
</evidence>
<sequence length="334" mass="38012">MATEIAVHHALEDWQAVRQESLWRPREEKSLLVGNGASMVVSEKFGYRSLYDQASLGSDDQALFDALDHTRNFEIALNALGIATLVCRQVGQDFSKIEERYASIREALIRAVHVSHVNHVDVSEDRLRYIGDGLIKNYLNVYSTNYDLLLYWSMMMHGSFDDWGDFFWNELTFDIQNSEPNPTIPPRTMLHYLHGGLHLYRLPDGRVKKRSAAVGRAILRQLDSLADLPFFVSEGSSQDKLRVIRGSDYLSHMYERLRDDTTSLVVFGHDLGKQDAHIVDALQSREHVAFGVHPTSDAEVAATVERIKKLLPNAKLRFFDARTHGLGTTWLRVS</sequence>
<evidence type="ECO:0000313" key="1">
    <source>
        <dbReference type="EMBL" id="SNR98673.1"/>
    </source>
</evidence>
<proteinExistence type="predicted"/>
<dbReference type="EMBL" id="FZNO01000056">
    <property type="protein sequence ID" value="SNR98673.1"/>
    <property type="molecule type" value="Genomic_DNA"/>
</dbReference>
<dbReference type="OrthoDB" id="828244at2"/>
<name>A0A239AUM6_9ACTN</name>
<reference evidence="1 2" key="1">
    <citation type="submission" date="2017-06" db="EMBL/GenBank/DDBJ databases">
        <authorList>
            <person name="Kim H.J."/>
            <person name="Triplett B.A."/>
        </authorList>
    </citation>
    <scope>NUCLEOTIDE SEQUENCE [LARGE SCALE GENOMIC DNA]</scope>
    <source>
        <strain evidence="1 2">DSM 44272</strain>
    </source>
</reference>
<accession>A0A239AUM6</accession>
<protein>
    <recommendedName>
        <fullName evidence="3">DUF4917 domain-containing protein</fullName>
    </recommendedName>
</protein>
<dbReference type="AlphaFoldDB" id="A0A239AUM6"/>